<feature type="domain" description="MIF4G" evidence="7">
    <location>
        <begin position="239"/>
        <end position="427"/>
    </location>
</feature>
<dbReference type="GO" id="GO:0006446">
    <property type="term" value="P:regulation of translational initiation"/>
    <property type="evidence" value="ECO:0000318"/>
    <property type="project" value="GO_Central"/>
</dbReference>
<evidence type="ECO:0000256" key="3">
    <source>
        <dbReference type="ARBA" id="ARBA00022845"/>
    </source>
</evidence>
<evidence type="ECO:0000313" key="9">
    <source>
        <dbReference type="Proteomes" id="UP000008144"/>
    </source>
</evidence>
<keyword evidence="2" id="KW-0963">Cytoplasm</keyword>
<proteinExistence type="predicted"/>
<dbReference type="GO" id="GO:0003723">
    <property type="term" value="F:RNA binding"/>
    <property type="evidence" value="ECO:0007669"/>
    <property type="project" value="InterPro"/>
</dbReference>
<comment type="subcellular location">
    <subcellularLocation>
        <location evidence="1">Cytoplasm</location>
    </subcellularLocation>
</comment>
<dbReference type="InParanoid" id="F6TIK7"/>
<evidence type="ECO:0000256" key="2">
    <source>
        <dbReference type="ARBA" id="ARBA00022490"/>
    </source>
</evidence>
<keyword evidence="9" id="KW-1185">Reference proteome</keyword>
<dbReference type="EMBL" id="EAAA01002083">
    <property type="status" value="NOT_ANNOTATED_CDS"/>
    <property type="molecule type" value="Genomic_DNA"/>
</dbReference>
<reference evidence="8" key="4">
    <citation type="submission" date="2025-09" db="UniProtKB">
        <authorList>
            <consortium name="Ensembl"/>
        </authorList>
    </citation>
    <scope>IDENTIFICATION</scope>
</reference>
<dbReference type="Ensembl" id="ENSCINT00000007798.3">
    <property type="protein sequence ID" value="ENSCINP00000007798.3"/>
    <property type="gene ID" value="ENSCING00000003784.3"/>
</dbReference>
<dbReference type="PANTHER" id="PTHR23254">
    <property type="entry name" value="EIF4G DOMAIN PROTEIN"/>
    <property type="match status" value="1"/>
</dbReference>
<reference evidence="8" key="2">
    <citation type="journal article" date="2008" name="Genome Biol.">
        <title>Improved genome assembly and evidence-based global gene model set for the chordate Ciona intestinalis: new insight into intron and operon populations.</title>
        <authorList>
            <person name="Satou Y."/>
            <person name="Mineta K."/>
            <person name="Ogasawara M."/>
            <person name="Sasakura Y."/>
            <person name="Shoguchi E."/>
            <person name="Ueno K."/>
            <person name="Yamada L."/>
            <person name="Matsumoto J."/>
            <person name="Wasserscheid J."/>
            <person name="Dewar K."/>
            <person name="Wiley G.B."/>
            <person name="Macmil S.L."/>
            <person name="Roe B.A."/>
            <person name="Zeller R.W."/>
            <person name="Hastings K.E."/>
            <person name="Lemaire P."/>
            <person name="Lindquist E."/>
            <person name="Endo T."/>
            <person name="Hotta K."/>
            <person name="Inaba K."/>
        </authorList>
    </citation>
    <scope>NUCLEOTIDE SEQUENCE [LARGE SCALE GENOMIC DNA]</scope>
    <source>
        <strain evidence="8">wild type</strain>
    </source>
</reference>
<dbReference type="AlphaFoldDB" id="F6TIK7"/>
<dbReference type="InterPro" id="IPR003890">
    <property type="entry name" value="MIF4G-like_typ-3"/>
</dbReference>
<evidence type="ECO:0000256" key="4">
    <source>
        <dbReference type="ARBA" id="ARBA00074029"/>
    </source>
</evidence>
<dbReference type="InterPro" id="IPR051367">
    <property type="entry name" value="mRNA_TranslReg/HistoneTransl"/>
</dbReference>
<dbReference type="GeneTree" id="ENSGT00940000153432"/>
<accession>F6TIK7</accession>
<dbReference type="Gene3D" id="1.25.40.180">
    <property type="match status" value="1"/>
</dbReference>
<sequence length="480" mass="53377">MPPLPNISSYQSEIQPARPSDSRNWRSPAQTTYNTYSQSNLSYSTPTATDVQYQQQRSQFTVGQSWESFQNPLNQAEEDEERPEAIVERLKQKAADAKAVKEELQRKPNIISKAGLALIEKDLLDAAKPFETVESLQQCREKQLGLLSNEPTSYGGDAQKKEETEFVNLPPLVSALSAEAKEFIPSPSISPDTERAYLKPKENEEAALKLVNDCVYELACNPASFDEAVPKDLVPKLNALNLNQSSIEKIVDLIYEACVLEQNFRYLGGQLCDILSRSTGGLPGFRTTLLKKAQKEFESMAKALDGTKEELTRALGFTQYTAELFLSLTMAEQDGTMVRFSVLGRAILGVVEKLIKHPDNDDCIQCAVRVLKLTIISLEDALQNDGKDSTTKLANILDQLTSLSNDASSKLNNLSKNLLKGLLKLREQNWGRAPADEPHKPQAPGQDPNYILNEPVFFTPQGVEYTTADAADPEFYQQHL</sequence>
<feature type="compositionally biased region" description="Polar residues" evidence="6">
    <location>
        <begin position="1"/>
        <end position="14"/>
    </location>
</feature>
<dbReference type="SUPFAM" id="SSF48371">
    <property type="entry name" value="ARM repeat"/>
    <property type="match status" value="1"/>
</dbReference>
<dbReference type="PANTHER" id="PTHR23254:SF15">
    <property type="entry name" value="POLYADENYLATE-BINDING PROTEIN-INTERACTING PROTEIN 1"/>
    <property type="match status" value="1"/>
</dbReference>
<dbReference type="FunFam" id="1.25.40.180:FF:000016">
    <property type="entry name" value="polyadenylate-binding protein-interacting protein 1 isoform X1"/>
    <property type="match status" value="1"/>
</dbReference>
<dbReference type="HOGENOM" id="CLU_569316_0_0_1"/>
<dbReference type="Pfam" id="PF02854">
    <property type="entry name" value="MIF4G"/>
    <property type="match status" value="1"/>
</dbReference>
<reference evidence="8" key="3">
    <citation type="submission" date="2025-08" db="UniProtKB">
        <authorList>
            <consortium name="Ensembl"/>
        </authorList>
    </citation>
    <scope>IDENTIFICATION</scope>
</reference>
<reference evidence="9" key="1">
    <citation type="journal article" date="2002" name="Science">
        <title>The draft genome of Ciona intestinalis: insights into chordate and vertebrate origins.</title>
        <authorList>
            <person name="Dehal P."/>
            <person name="Satou Y."/>
            <person name="Campbell R.K."/>
            <person name="Chapman J."/>
            <person name="Degnan B."/>
            <person name="De Tomaso A."/>
            <person name="Davidson B."/>
            <person name="Di Gregorio A."/>
            <person name="Gelpke M."/>
            <person name="Goodstein D.M."/>
            <person name="Harafuji N."/>
            <person name="Hastings K.E."/>
            <person name="Ho I."/>
            <person name="Hotta K."/>
            <person name="Huang W."/>
            <person name="Kawashima T."/>
            <person name="Lemaire P."/>
            <person name="Martinez D."/>
            <person name="Meinertzhagen I.A."/>
            <person name="Necula S."/>
            <person name="Nonaka M."/>
            <person name="Putnam N."/>
            <person name="Rash S."/>
            <person name="Saiga H."/>
            <person name="Satake M."/>
            <person name="Terry A."/>
            <person name="Yamada L."/>
            <person name="Wang H.G."/>
            <person name="Awazu S."/>
            <person name="Azumi K."/>
            <person name="Boore J."/>
            <person name="Branno M."/>
            <person name="Chin-Bow S."/>
            <person name="DeSantis R."/>
            <person name="Doyle S."/>
            <person name="Francino P."/>
            <person name="Keys D.N."/>
            <person name="Haga S."/>
            <person name="Hayashi H."/>
            <person name="Hino K."/>
            <person name="Imai K.S."/>
            <person name="Inaba K."/>
            <person name="Kano S."/>
            <person name="Kobayashi K."/>
            <person name="Kobayashi M."/>
            <person name="Lee B.I."/>
            <person name="Makabe K.W."/>
            <person name="Manohar C."/>
            <person name="Matassi G."/>
            <person name="Medina M."/>
            <person name="Mochizuki Y."/>
            <person name="Mount S."/>
            <person name="Morishita T."/>
            <person name="Miura S."/>
            <person name="Nakayama A."/>
            <person name="Nishizaka S."/>
            <person name="Nomoto H."/>
            <person name="Ohta F."/>
            <person name="Oishi K."/>
            <person name="Rigoutsos I."/>
            <person name="Sano M."/>
            <person name="Sasaki A."/>
            <person name="Sasakura Y."/>
            <person name="Shoguchi E."/>
            <person name="Shin-i T."/>
            <person name="Spagnuolo A."/>
            <person name="Stainier D."/>
            <person name="Suzuki M.M."/>
            <person name="Tassy O."/>
            <person name="Takatori N."/>
            <person name="Tokuoka M."/>
            <person name="Yagi K."/>
            <person name="Yoshizaki F."/>
            <person name="Wada S."/>
            <person name="Zhang C."/>
            <person name="Hyatt P.D."/>
            <person name="Larimer F."/>
            <person name="Detter C."/>
            <person name="Doggett N."/>
            <person name="Glavina T."/>
            <person name="Hawkins T."/>
            <person name="Richardson P."/>
            <person name="Lucas S."/>
            <person name="Kohara Y."/>
            <person name="Levine M."/>
            <person name="Satoh N."/>
            <person name="Rokhsar D.S."/>
        </authorList>
    </citation>
    <scope>NUCLEOTIDE SEQUENCE [LARGE SCALE GENOMIC DNA]</scope>
</reference>
<feature type="region of interest" description="Disordered" evidence="6">
    <location>
        <begin position="1"/>
        <end position="31"/>
    </location>
</feature>
<protein>
    <recommendedName>
        <fullName evidence="4">Polyadenylate-binding protein-interacting protein 1</fullName>
    </recommendedName>
</protein>
<dbReference type="STRING" id="7719.ENSCINP00000007798"/>
<evidence type="ECO:0000256" key="6">
    <source>
        <dbReference type="SAM" id="MobiDB-lite"/>
    </source>
</evidence>
<dbReference type="Proteomes" id="UP000008144">
    <property type="component" value="Chromosome 5"/>
</dbReference>
<dbReference type="GO" id="GO:0008494">
    <property type="term" value="F:translation activator activity"/>
    <property type="evidence" value="ECO:0000318"/>
    <property type="project" value="GO_Central"/>
</dbReference>
<dbReference type="InterPro" id="IPR016024">
    <property type="entry name" value="ARM-type_fold"/>
</dbReference>
<dbReference type="GO" id="GO:0005737">
    <property type="term" value="C:cytoplasm"/>
    <property type="evidence" value="ECO:0007669"/>
    <property type="project" value="UniProtKB-SubCell"/>
</dbReference>
<evidence type="ECO:0000256" key="5">
    <source>
        <dbReference type="SAM" id="Coils"/>
    </source>
</evidence>
<evidence type="ECO:0000256" key="1">
    <source>
        <dbReference type="ARBA" id="ARBA00004496"/>
    </source>
</evidence>
<evidence type="ECO:0000259" key="7">
    <source>
        <dbReference type="Pfam" id="PF02854"/>
    </source>
</evidence>
<dbReference type="FunCoup" id="F6TIK7">
    <property type="interactions" value="191"/>
</dbReference>
<organism evidence="8 9">
    <name type="scientific">Ciona intestinalis</name>
    <name type="common">Transparent sea squirt</name>
    <name type="synonym">Ascidia intestinalis</name>
    <dbReference type="NCBI Taxonomy" id="7719"/>
    <lineage>
        <taxon>Eukaryota</taxon>
        <taxon>Metazoa</taxon>
        <taxon>Chordata</taxon>
        <taxon>Tunicata</taxon>
        <taxon>Ascidiacea</taxon>
        <taxon>Phlebobranchia</taxon>
        <taxon>Cionidae</taxon>
        <taxon>Ciona</taxon>
    </lineage>
</organism>
<keyword evidence="5" id="KW-0175">Coiled coil</keyword>
<feature type="coiled-coil region" evidence="5">
    <location>
        <begin position="73"/>
        <end position="107"/>
    </location>
</feature>
<keyword evidence="3" id="KW-0810">Translation regulation</keyword>
<name>F6TIK7_CIOIN</name>
<evidence type="ECO:0000313" key="8">
    <source>
        <dbReference type="Ensembl" id="ENSCINP00000007798.3"/>
    </source>
</evidence>
<dbReference type="OMA" id="CYLSHAL"/>